<gene>
    <name evidence="1" type="ORF">PG993_010752</name>
</gene>
<accession>A0ABR1SCK2</accession>
<organism evidence="1 2">
    <name type="scientific">Apiospora rasikravindrae</name>
    <dbReference type="NCBI Taxonomy" id="990691"/>
    <lineage>
        <taxon>Eukaryota</taxon>
        <taxon>Fungi</taxon>
        <taxon>Dikarya</taxon>
        <taxon>Ascomycota</taxon>
        <taxon>Pezizomycotina</taxon>
        <taxon>Sordariomycetes</taxon>
        <taxon>Xylariomycetidae</taxon>
        <taxon>Amphisphaeriales</taxon>
        <taxon>Apiosporaceae</taxon>
        <taxon>Apiospora</taxon>
    </lineage>
</organism>
<reference evidence="1 2" key="1">
    <citation type="submission" date="2023-01" db="EMBL/GenBank/DDBJ databases">
        <title>Analysis of 21 Apiospora genomes using comparative genomics revels a genus with tremendous synthesis potential of carbohydrate active enzymes and secondary metabolites.</title>
        <authorList>
            <person name="Sorensen T."/>
        </authorList>
    </citation>
    <scope>NUCLEOTIDE SEQUENCE [LARGE SCALE GENOMIC DNA]</scope>
    <source>
        <strain evidence="1 2">CBS 33761</strain>
    </source>
</reference>
<proteinExistence type="predicted"/>
<comment type="caution">
    <text evidence="1">The sequence shown here is derived from an EMBL/GenBank/DDBJ whole genome shotgun (WGS) entry which is preliminary data.</text>
</comment>
<evidence type="ECO:0000313" key="2">
    <source>
        <dbReference type="Proteomes" id="UP001444661"/>
    </source>
</evidence>
<evidence type="ECO:0000313" key="1">
    <source>
        <dbReference type="EMBL" id="KAK8029461.1"/>
    </source>
</evidence>
<keyword evidence="2" id="KW-1185">Reference proteome</keyword>
<sequence>MDAYGQGLRFNSTNAISGISKSAAQADVTLAHCSAHKLGHHCLMDVRRVLTISQLDLGAASLHRFFLGPNAATQDGQWYEGRILFSYRAAWLLAVFTVW</sequence>
<dbReference type="Proteomes" id="UP001444661">
    <property type="component" value="Unassembled WGS sequence"/>
</dbReference>
<protein>
    <submittedName>
        <fullName evidence="1">Uncharacterized protein</fullName>
    </submittedName>
</protein>
<name>A0ABR1SCK2_9PEZI</name>
<dbReference type="EMBL" id="JAQQWK010000010">
    <property type="protein sequence ID" value="KAK8029461.1"/>
    <property type="molecule type" value="Genomic_DNA"/>
</dbReference>